<dbReference type="RefSeq" id="XP_062636785.1">
    <property type="nucleotide sequence ID" value="XM_062783869.1"/>
</dbReference>
<reference evidence="7" key="2">
    <citation type="submission" date="2023-05" db="EMBL/GenBank/DDBJ databases">
        <authorList>
            <consortium name="Lawrence Berkeley National Laboratory"/>
            <person name="Steindorff A."/>
            <person name="Hensen N."/>
            <person name="Bonometti L."/>
            <person name="Westerberg I."/>
            <person name="Brannstrom I.O."/>
            <person name="Guillou S."/>
            <person name="Cros-Aarteil S."/>
            <person name="Calhoun S."/>
            <person name="Haridas S."/>
            <person name="Kuo A."/>
            <person name="Mondo S."/>
            <person name="Pangilinan J."/>
            <person name="Riley R."/>
            <person name="Labutti K."/>
            <person name="Andreopoulos B."/>
            <person name="Lipzen A."/>
            <person name="Chen C."/>
            <person name="Yanf M."/>
            <person name="Daum C."/>
            <person name="Ng V."/>
            <person name="Clum A."/>
            <person name="Ohm R."/>
            <person name="Martin F."/>
            <person name="Silar P."/>
            <person name="Natvig D."/>
            <person name="Lalanne C."/>
            <person name="Gautier V."/>
            <person name="Ament-Velasquez S.L."/>
            <person name="Kruys A."/>
            <person name="Hutchinson M.I."/>
            <person name="Powell A.J."/>
            <person name="Barry K."/>
            <person name="Miller A.N."/>
            <person name="Grigoriev I.V."/>
            <person name="Debuchy R."/>
            <person name="Gladieux P."/>
            <person name="Thoren M.H."/>
            <person name="Johannesson H."/>
        </authorList>
    </citation>
    <scope>NUCLEOTIDE SEQUENCE</scope>
    <source>
        <strain evidence="7">CBS 141.50</strain>
    </source>
</reference>
<proteinExistence type="predicted"/>
<keyword evidence="4 6" id="KW-0472">Membrane</keyword>
<evidence type="ECO:0000256" key="1">
    <source>
        <dbReference type="ARBA" id="ARBA00004141"/>
    </source>
</evidence>
<dbReference type="GO" id="GO:0016020">
    <property type="term" value="C:membrane"/>
    <property type="evidence" value="ECO:0007669"/>
    <property type="project" value="UniProtKB-SubCell"/>
</dbReference>
<dbReference type="SUPFAM" id="SSF144083">
    <property type="entry name" value="Magnesium transport protein CorA, transmembrane region"/>
    <property type="match status" value="1"/>
</dbReference>
<evidence type="ECO:0000256" key="6">
    <source>
        <dbReference type="SAM" id="Phobius"/>
    </source>
</evidence>
<evidence type="ECO:0000256" key="3">
    <source>
        <dbReference type="ARBA" id="ARBA00022989"/>
    </source>
</evidence>
<keyword evidence="8" id="KW-1185">Reference proteome</keyword>
<keyword evidence="3 6" id="KW-1133">Transmembrane helix</keyword>
<reference evidence="7" key="1">
    <citation type="journal article" date="2023" name="Mol. Phylogenet. Evol.">
        <title>Genome-scale phylogeny and comparative genomics of the fungal order Sordariales.</title>
        <authorList>
            <person name="Hensen N."/>
            <person name="Bonometti L."/>
            <person name="Westerberg I."/>
            <person name="Brannstrom I.O."/>
            <person name="Guillou S."/>
            <person name="Cros-Aarteil S."/>
            <person name="Calhoun S."/>
            <person name="Haridas S."/>
            <person name="Kuo A."/>
            <person name="Mondo S."/>
            <person name="Pangilinan J."/>
            <person name="Riley R."/>
            <person name="LaButti K."/>
            <person name="Andreopoulos B."/>
            <person name="Lipzen A."/>
            <person name="Chen C."/>
            <person name="Yan M."/>
            <person name="Daum C."/>
            <person name="Ng V."/>
            <person name="Clum A."/>
            <person name="Steindorff A."/>
            <person name="Ohm R.A."/>
            <person name="Martin F."/>
            <person name="Silar P."/>
            <person name="Natvig D.O."/>
            <person name="Lalanne C."/>
            <person name="Gautier V."/>
            <person name="Ament-Velasquez S.L."/>
            <person name="Kruys A."/>
            <person name="Hutchinson M.I."/>
            <person name="Powell A.J."/>
            <person name="Barry K."/>
            <person name="Miller A.N."/>
            <person name="Grigoriev I.V."/>
            <person name="Debuchy R."/>
            <person name="Gladieux P."/>
            <person name="Hiltunen Thoren M."/>
            <person name="Johannesson H."/>
        </authorList>
    </citation>
    <scope>NUCLEOTIDE SEQUENCE</scope>
    <source>
        <strain evidence="7">CBS 141.50</strain>
    </source>
</reference>
<dbReference type="Pfam" id="PF01544">
    <property type="entry name" value="CorA"/>
    <property type="match status" value="1"/>
</dbReference>
<sequence>MPYQRPVTCLSNQPHDGRSNAAVHFNGCLSAAKRDVFFANLPPEKQEMITRANEQTAEFRSRLETTDRHSTAGTRLQEFKRAMGQWTSLNGRPNAQYTKSPRPGYSRSQTPKMPGFVSGRPVIDHQIKAPVVYFRDGLPQDAADLDNHFPDQGFTVADLIADDPNLNPIMQPVDQDVIRYFHLPANNMSWVEEIIARYYGEQRPSPDRLSHDGEFRRVNSKTEAILKPSYWYGQRHFDASSQVHARHMRPFCAGIPSSNTRGSIHQNMVLYMPYLHWETDRGRVRSAEVAKEASKQNLHSVADVIEQAQNRLGRTDTHQTLTMPAAPPPERSTNRLGNVDRRTAVGQVFRTAAALMEAMDSHVDEQFTMRYLHENPPLHPRRTLDQAYYGALRSTGTRDRDQVVYRGTAPKPHKCLLPGKCQQCNEDVCKTARLLMVDQLWMWVLDEQTVLACFPRSWGGNRPDNSDIQKCLERRFCHLDHGGVSSAYDLASIIIDEVSRVFFDCTKINTKQPNPVELFNAAINDLTYKQTAAFDQFLIYTNLASRDYKRERHTASDGSSQNQLLNINPEGELLKEVKDIIDELHIIRSIKEQQQTVLDCYVKHVRRSLAPAIRAHQTAAAHGSSPWYFPPDAFTDRTNPDSRVTAHFQNAQYTLTNAEMLLQDHSQRISELHTLDSNARNTSTALKDLLTLKQQQAGVIEAREAVKQANLTFNQSRSIMIFTIVTIIFLPLSFCASVFGMNAAEFNDGHLTLSELLRLMFPISTGIIVVSFLLAFSRTLMTNSVVLLLRSVTSYAWNTTSTWLAVKTGMYVAGREMRARANRLREREGTVTGAMRAEVLRREKNLEKLKAANHVKDLAIIRRQRTERAAGNESSDDGEGGDDRMGPAPWGGGAASAAATGHARPFLRPGGGEMVDVELGERARKSSSQMNLVQGR</sequence>
<gene>
    <name evidence="7" type="ORF">C8A04DRAFT_37425</name>
</gene>
<comment type="caution">
    <text evidence="7">The sequence shown here is derived from an EMBL/GenBank/DDBJ whole genome shotgun (WGS) entry which is preliminary data.</text>
</comment>
<protein>
    <submittedName>
        <fullName evidence="7">Uncharacterized protein</fullName>
    </submittedName>
</protein>
<evidence type="ECO:0000256" key="2">
    <source>
        <dbReference type="ARBA" id="ARBA00022692"/>
    </source>
</evidence>
<evidence type="ECO:0000256" key="4">
    <source>
        <dbReference type="ARBA" id="ARBA00023136"/>
    </source>
</evidence>
<dbReference type="EMBL" id="MU853586">
    <property type="protein sequence ID" value="KAK4143414.1"/>
    <property type="molecule type" value="Genomic_DNA"/>
</dbReference>
<dbReference type="Proteomes" id="UP001302676">
    <property type="component" value="Unassembled WGS sequence"/>
</dbReference>
<feature type="transmembrane region" description="Helical" evidence="6">
    <location>
        <begin position="756"/>
        <end position="775"/>
    </location>
</feature>
<feature type="region of interest" description="Disordered" evidence="5">
    <location>
        <begin position="88"/>
        <end position="110"/>
    </location>
</feature>
<evidence type="ECO:0000313" key="7">
    <source>
        <dbReference type="EMBL" id="KAK4143414.1"/>
    </source>
</evidence>
<feature type="compositionally biased region" description="Polar residues" evidence="5">
    <location>
        <begin position="88"/>
        <end position="99"/>
    </location>
</feature>
<dbReference type="GO" id="GO:0046873">
    <property type="term" value="F:metal ion transmembrane transporter activity"/>
    <property type="evidence" value="ECO:0007669"/>
    <property type="project" value="InterPro"/>
</dbReference>
<organism evidence="7 8">
    <name type="scientific">Dichotomopilus funicola</name>
    <dbReference type="NCBI Taxonomy" id="1934379"/>
    <lineage>
        <taxon>Eukaryota</taxon>
        <taxon>Fungi</taxon>
        <taxon>Dikarya</taxon>
        <taxon>Ascomycota</taxon>
        <taxon>Pezizomycotina</taxon>
        <taxon>Sordariomycetes</taxon>
        <taxon>Sordariomycetidae</taxon>
        <taxon>Sordariales</taxon>
        <taxon>Chaetomiaceae</taxon>
        <taxon>Dichotomopilus</taxon>
    </lineage>
</organism>
<accession>A0AAN6V298</accession>
<dbReference type="InterPro" id="IPR050829">
    <property type="entry name" value="CorA_MIT"/>
</dbReference>
<evidence type="ECO:0000313" key="8">
    <source>
        <dbReference type="Proteomes" id="UP001302676"/>
    </source>
</evidence>
<feature type="transmembrane region" description="Helical" evidence="6">
    <location>
        <begin position="719"/>
        <end position="744"/>
    </location>
</feature>
<dbReference type="GeneID" id="87820482"/>
<feature type="region of interest" description="Disordered" evidence="5">
    <location>
        <begin position="864"/>
        <end position="915"/>
    </location>
</feature>
<dbReference type="AlphaFoldDB" id="A0AAN6V298"/>
<dbReference type="PANTHER" id="PTHR47685">
    <property type="entry name" value="MAGNESIUM TRANSPORT PROTEIN CORA"/>
    <property type="match status" value="1"/>
</dbReference>
<dbReference type="Gene3D" id="1.20.58.340">
    <property type="entry name" value="Magnesium transport protein CorA, transmembrane region"/>
    <property type="match status" value="1"/>
</dbReference>
<name>A0AAN6V298_9PEZI</name>
<feature type="compositionally biased region" description="Low complexity" evidence="5">
    <location>
        <begin position="895"/>
        <end position="904"/>
    </location>
</feature>
<evidence type="ECO:0000256" key="5">
    <source>
        <dbReference type="SAM" id="MobiDB-lite"/>
    </source>
</evidence>
<keyword evidence="2 6" id="KW-0812">Transmembrane</keyword>
<comment type="subcellular location">
    <subcellularLocation>
        <location evidence="1">Membrane</location>
        <topology evidence="1">Multi-pass membrane protein</topology>
    </subcellularLocation>
</comment>
<dbReference type="PANTHER" id="PTHR47685:SF1">
    <property type="entry name" value="MAGNESIUM TRANSPORT PROTEIN CORA"/>
    <property type="match status" value="1"/>
</dbReference>
<feature type="transmembrane region" description="Helical" evidence="6">
    <location>
        <begin position="795"/>
        <end position="814"/>
    </location>
</feature>
<dbReference type="InterPro" id="IPR045863">
    <property type="entry name" value="CorA_TM1_TM2"/>
</dbReference>
<dbReference type="InterPro" id="IPR002523">
    <property type="entry name" value="MgTranspt_CorA/ZnTranspt_ZntB"/>
</dbReference>